<dbReference type="Proteomes" id="UP000078046">
    <property type="component" value="Unassembled WGS sequence"/>
</dbReference>
<accession>A0A177B4P6</accession>
<proteinExistence type="predicted"/>
<protein>
    <submittedName>
        <fullName evidence="1">Uncharacterized protein</fullName>
    </submittedName>
</protein>
<dbReference type="EMBL" id="LWCA01000321">
    <property type="protein sequence ID" value="OAF69196.1"/>
    <property type="molecule type" value="Genomic_DNA"/>
</dbReference>
<organism evidence="1 2">
    <name type="scientific">Intoshia linei</name>
    <dbReference type="NCBI Taxonomy" id="1819745"/>
    <lineage>
        <taxon>Eukaryota</taxon>
        <taxon>Metazoa</taxon>
        <taxon>Spiralia</taxon>
        <taxon>Lophotrochozoa</taxon>
        <taxon>Mesozoa</taxon>
        <taxon>Orthonectida</taxon>
        <taxon>Rhopaluridae</taxon>
        <taxon>Intoshia</taxon>
    </lineage>
</organism>
<comment type="caution">
    <text evidence="1">The sequence shown here is derived from an EMBL/GenBank/DDBJ whole genome shotgun (WGS) entry which is preliminary data.</text>
</comment>
<dbReference type="AlphaFoldDB" id="A0A177B4P6"/>
<dbReference type="Gene3D" id="3.30.450.200">
    <property type="match status" value="1"/>
</dbReference>
<reference evidence="1 2" key="1">
    <citation type="submission" date="2016-04" db="EMBL/GenBank/DDBJ databases">
        <title>The genome of Intoshia linei affirms orthonectids as highly simplified spiralians.</title>
        <authorList>
            <person name="Mikhailov K.V."/>
            <person name="Slusarev G.S."/>
            <person name="Nikitin M.A."/>
            <person name="Logacheva M.D."/>
            <person name="Penin A."/>
            <person name="Aleoshin V."/>
            <person name="Panchin Y.V."/>
        </authorList>
    </citation>
    <scope>NUCLEOTIDE SEQUENCE [LARGE SCALE GENOMIC DNA]</scope>
    <source>
        <strain evidence="1">Intl2013</strain>
        <tissue evidence="1">Whole animal</tissue>
    </source>
</reference>
<sequence>MVQHNIINSFIIEFKVNLSMPEGYKSKYDGKVIDDAKYYIFDSITNQPFGTKPEYMAFTANSLYDYVVYARVLMAEKKCICVISQKKWSETFYAFLDRFHDYIMTCRAGECTKLITEIYDLHENNKKLKEIELIDTFELNSNIITTQIFSTTKKDHSYENFSLNKGWFADNTSIVLIHFRVSISFRK</sequence>
<name>A0A177B4P6_9BILA</name>
<evidence type="ECO:0000313" key="2">
    <source>
        <dbReference type="Proteomes" id="UP000078046"/>
    </source>
</evidence>
<gene>
    <name evidence="1" type="ORF">A3Q56_03014</name>
</gene>
<evidence type="ECO:0000313" key="1">
    <source>
        <dbReference type="EMBL" id="OAF69196.1"/>
    </source>
</evidence>
<keyword evidence="2" id="KW-1185">Reference proteome</keyword>